<reference evidence="3" key="1">
    <citation type="submission" date="2020-08" db="EMBL/GenBank/DDBJ databases">
        <title>Taxonomic study for Lactobacillus species isolated from hardwood bark.</title>
        <authorList>
            <person name="Tohno M."/>
            <person name="Tanizawa Y."/>
        </authorList>
    </citation>
    <scope>NUCLEOTIDE SEQUENCE</scope>
    <source>
        <strain evidence="3">B40</strain>
    </source>
</reference>
<dbReference type="InterPro" id="IPR043894">
    <property type="entry name" value="MupG_C"/>
</dbReference>
<dbReference type="PANTHER" id="PTHR38435">
    <property type="match status" value="1"/>
</dbReference>
<sequence>MLGVSVYLGQALTADDYNSLVALRNAGFGGVFTSLLLPEDDPEDVLRHLTELVKWCKNLGLKLTADVSAQGLARLGIDVKNWNQVASLHVDSLRIDDGISPDTIAALTKKMPIALNASTLSDDDVYNLRQAGADFEQLEAWNNFYPRPETGLDRAWYAQRLAWLHQQGFKVQAFIPGNKNVRGPIFAGLPTIEDHRGKSPFAAALDLKQMGTDAIFIGDSDLADDTLEQFTSYFKEHKLLLRTEEDLPTLFEHEWHQRPDLSRDVIRLKEGRLRQLFPVVPQPAQERSRGTITVDNSDYLRYQGELQITKKDLPANPRVNVLGHIVDEDCDLLQFIGPDELLAFKQK</sequence>
<accession>A0A916QI30</accession>
<dbReference type="InterPro" id="IPR008589">
    <property type="entry name" value="MupG"/>
</dbReference>
<comment type="caution">
    <text evidence="3">The sequence shown here is derived from an EMBL/GenBank/DDBJ whole genome shotgun (WGS) entry which is preliminary data.</text>
</comment>
<dbReference type="Gene3D" id="3.20.20.70">
    <property type="entry name" value="Aldolase class I"/>
    <property type="match status" value="1"/>
</dbReference>
<dbReference type="InterPro" id="IPR017853">
    <property type="entry name" value="GH"/>
</dbReference>
<dbReference type="Gene3D" id="2.40.100.10">
    <property type="entry name" value="Cyclophilin-like"/>
    <property type="match status" value="1"/>
</dbReference>
<dbReference type="Pfam" id="PF05913">
    <property type="entry name" value="MupG_C"/>
    <property type="match status" value="1"/>
</dbReference>
<name>A0A916QI30_9LACO</name>
<gene>
    <name evidence="3" type="ORF">LCB40_03020</name>
</gene>
<dbReference type="SUPFAM" id="SSF50891">
    <property type="entry name" value="Cyclophilin-like"/>
    <property type="match status" value="1"/>
</dbReference>
<proteinExistence type="predicted"/>
<dbReference type="PANTHER" id="PTHR38435:SF2">
    <property type="entry name" value="DUF871 DOMAIN-CONTAINING PROTEIN"/>
    <property type="match status" value="1"/>
</dbReference>
<organism evidence="3 4">
    <name type="scientific">Lactobacillus corticis</name>
    <dbReference type="NCBI Taxonomy" id="2201249"/>
    <lineage>
        <taxon>Bacteria</taxon>
        <taxon>Bacillati</taxon>
        <taxon>Bacillota</taxon>
        <taxon>Bacilli</taxon>
        <taxon>Lactobacillales</taxon>
        <taxon>Lactobacillaceae</taxon>
        <taxon>Lactobacillus</taxon>
    </lineage>
</organism>
<dbReference type="EMBL" id="BMAY01000002">
    <property type="protein sequence ID" value="GFZ26422.1"/>
    <property type="molecule type" value="Genomic_DNA"/>
</dbReference>
<feature type="domain" description="6-phospho-N-acetylmuramidase C-terminal" evidence="1">
    <location>
        <begin position="248"/>
        <end position="344"/>
    </location>
</feature>
<dbReference type="InterPro" id="IPR013785">
    <property type="entry name" value="Aldolase_TIM"/>
</dbReference>
<protein>
    <submittedName>
        <fullName evidence="3">Membrane protein</fullName>
    </submittedName>
</protein>
<feature type="domain" description="6-phospho-N-acetylmuramidase N-terminal" evidence="2">
    <location>
        <begin position="2"/>
        <end position="231"/>
    </location>
</feature>
<keyword evidence="4" id="KW-1185">Reference proteome</keyword>
<evidence type="ECO:0000313" key="4">
    <source>
        <dbReference type="Proteomes" id="UP000677218"/>
    </source>
</evidence>
<evidence type="ECO:0000313" key="3">
    <source>
        <dbReference type="EMBL" id="GFZ26422.1"/>
    </source>
</evidence>
<dbReference type="SUPFAM" id="SSF51445">
    <property type="entry name" value="(Trans)glycosidases"/>
    <property type="match status" value="1"/>
</dbReference>
<dbReference type="RefSeq" id="WP_212780130.1">
    <property type="nucleotide sequence ID" value="NZ_BMAY01000002.1"/>
</dbReference>
<evidence type="ECO:0000259" key="1">
    <source>
        <dbReference type="Pfam" id="PF05913"/>
    </source>
</evidence>
<dbReference type="AlphaFoldDB" id="A0A916QI30"/>
<dbReference type="Pfam" id="PF19200">
    <property type="entry name" value="MupG_N"/>
    <property type="match status" value="1"/>
</dbReference>
<dbReference type="InterPro" id="IPR029000">
    <property type="entry name" value="Cyclophilin-like_dom_sf"/>
</dbReference>
<dbReference type="Proteomes" id="UP000677218">
    <property type="component" value="Unassembled WGS sequence"/>
</dbReference>
<dbReference type="InterPro" id="IPR043797">
    <property type="entry name" value="MupG_N"/>
</dbReference>
<evidence type="ECO:0000259" key="2">
    <source>
        <dbReference type="Pfam" id="PF19200"/>
    </source>
</evidence>